<keyword evidence="2" id="KW-1185">Reference proteome</keyword>
<organism evidence="1 2">
    <name type="scientific">Puccinia striiformis f. sp. tritici</name>
    <dbReference type="NCBI Taxonomy" id="168172"/>
    <lineage>
        <taxon>Eukaryota</taxon>
        <taxon>Fungi</taxon>
        <taxon>Dikarya</taxon>
        <taxon>Basidiomycota</taxon>
        <taxon>Pucciniomycotina</taxon>
        <taxon>Pucciniomycetes</taxon>
        <taxon>Pucciniales</taxon>
        <taxon>Pucciniaceae</taxon>
        <taxon>Puccinia</taxon>
    </lineage>
</organism>
<sequence length="340" mass="39240">MFRMSINVFHECSEELEAIDHEPASKLLSMDEQLAIFLYIVGQNATNRQTQDRFQHSGETISKVFHHIIFLILQLRSKYIVAPDPKFTHEVILDNPKFSPFFDSCLGTMDGCHVPACVPEHLAGPYRNRKGTLAQNVLGVVDFDMKFTYLMVGWEGSAHDSRVLGSALSEDFHIPQRSFYLADAGYALTRGTLVPYRGVRYHLRENAQAGKRPETKEELFNLRHSMMRNVVERTFGTWKKRFPILVHPLEYSLKTQRDLVLALAVLHNMIIEHTCEPTEFVIDPDEDGAPTGEDDLPPEEEEEPTHSQRREQARNNTWRDQMAQDMWNQYQEYLQSLGCL</sequence>
<protein>
    <submittedName>
        <fullName evidence="1">Uncharacterized protein</fullName>
    </submittedName>
</protein>
<reference evidence="2" key="2">
    <citation type="journal article" date="2018" name="Mol. Plant Microbe Interact.">
        <title>Genome sequence resources for the wheat stripe rust pathogen (Puccinia striiformis f. sp. tritici) and the barley stripe rust pathogen (Puccinia striiformis f. sp. hordei).</title>
        <authorList>
            <person name="Xia C."/>
            <person name="Wang M."/>
            <person name="Yin C."/>
            <person name="Cornejo O.E."/>
            <person name="Hulbert S.H."/>
            <person name="Chen X."/>
        </authorList>
    </citation>
    <scope>NUCLEOTIDE SEQUENCE [LARGE SCALE GENOMIC DNA]</scope>
    <source>
        <strain evidence="2">93-210</strain>
    </source>
</reference>
<reference evidence="2" key="1">
    <citation type="journal article" date="2018" name="BMC Genomics">
        <title>Genomic insights into host adaptation between the wheat stripe rust pathogen (Puccinia striiformis f. sp. tritici) and the barley stripe rust pathogen (Puccinia striiformis f. sp. hordei).</title>
        <authorList>
            <person name="Xia C."/>
            <person name="Wang M."/>
            <person name="Yin C."/>
            <person name="Cornejo O.E."/>
            <person name="Hulbert S.H."/>
            <person name="Chen X."/>
        </authorList>
    </citation>
    <scope>NUCLEOTIDE SEQUENCE [LARGE SCALE GENOMIC DNA]</scope>
    <source>
        <strain evidence="2">93-210</strain>
    </source>
</reference>
<dbReference type="Proteomes" id="UP001060170">
    <property type="component" value="Chromosome 8"/>
</dbReference>
<reference evidence="1 2" key="3">
    <citation type="journal article" date="2022" name="Microbiol. Spectr.">
        <title>Folding features and dynamics of 3D genome architecture in plant fungal pathogens.</title>
        <authorList>
            <person name="Xia C."/>
        </authorList>
    </citation>
    <scope>NUCLEOTIDE SEQUENCE [LARGE SCALE GENOMIC DNA]</scope>
    <source>
        <strain evidence="1 2">93-210</strain>
    </source>
</reference>
<comment type="caution">
    <text evidence="1">The sequence shown here is derived from an EMBL/GenBank/DDBJ whole genome shotgun (WGS) entry which is preliminary data.</text>
</comment>
<name>A0ACC0EAZ6_9BASI</name>
<dbReference type="EMBL" id="CM045872">
    <property type="protein sequence ID" value="KAI7949755.1"/>
    <property type="molecule type" value="Genomic_DNA"/>
</dbReference>
<accession>A0ACC0EAZ6</accession>
<evidence type="ECO:0000313" key="1">
    <source>
        <dbReference type="EMBL" id="KAI7949755.1"/>
    </source>
</evidence>
<evidence type="ECO:0000313" key="2">
    <source>
        <dbReference type="Proteomes" id="UP001060170"/>
    </source>
</evidence>
<gene>
    <name evidence="1" type="ORF">MJO28_008576</name>
</gene>
<proteinExistence type="predicted"/>